<comment type="caution">
    <text evidence="5">The sequence shown here is derived from an EMBL/GenBank/DDBJ whole genome shotgun (WGS) entry which is preliminary data.</text>
</comment>
<dbReference type="InterPro" id="IPR027417">
    <property type="entry name" value="P-loop_NTPase"/>
</dbReference>
<reference evidence="5 6" key="1">
    <citation type="submission" date="2018-11" db="EMBL/GenBank/DDBJ databases">
        <title>Genome sequencing and assembly of Anaerosphaera sp. nov., GS7-6-2.</title>
        <authorList>
            <person name="Rettenmaier R."/>
            <person name="Liebl W."/>
            <person name="Zverlov V."/>
        </authorList>
    </citation>
    <scope>NUCLEOTIDE SEQUENCE [LARGE SCALE GENOMIC DNA]</scope>
    <source>
        <strain evidence="5 6">GS7-6-2</strain>
    </source>
</reference>
<keyword evidence="1" id="KW-0813">Transport</keyword>
<organism evidence="5 6">
    <name type="scientific">Anaerosphaera multitolerans</name>
    <dbReference type="NCBI Taxonomy" id="2487351"/>
    <lineage>
        <taxon>Bacteria</taxon>
        <taxon>Bacillati</taxon>
        <taxon>Bacillota</taxon>
        <taxon>Tissierellia</taxon>
        <taxon>Tissierellales</taxon>
        <taxon>Peptoniphilaceae</taxon>
        <taxon>Anaerosphaera</taxon>
    </lineage>
</organism>
<dbReference type="SMART" id="SM00382">
    <property type="entry name" value="AAA"/>
    <property type="match status" value="1"/>
</dbReference>
<evidence type="ECO:0000256" key="2">
    <source>
        <dbReference type="ARBA" id="ARBA00022741"/>
    </source>
</evidence>
<sequence>MEEIIRLENVSKKYKGKSKSIFEKPKEFIAVNDVSFSINKGEIFGLVGESGSGKTTLGHLIIGLKSMSQGKIYFKGRDISTFTREEEKKWRKQVQIIFQNPYSALDPKRKIGWSIEEILMIHKIGDKASRRKMAEEILYEVEIDPSLMDQYPEDLSGGQRQRVSIASALIVNPEFVIIDEGVSALDVSVQSAILNLIRKLQEKRQFTCLFISHDLNVIEYLCDRVGVMYKGEMVEIFNAGEFFESEHHEYTQKLFSTLL</sequence>
<dbReference type="AlphaFoldDB" id="A0A437S8U5"/>
<name>A0A437S8U5_9FIRM</name>
<evidence type="ECO:0000259" key="4">
    <source>
        <dbReference type="PROSITE" id="PS50893"/>
    </source>
</evidence>
<keyword evidence="2" id="KW-0547">Nucleotide-binding</keyword>
<keyword evidence="3 5" id="KW-0067">ATP-binding</keyword>
<evidence type="ECO:0000256" key="1">
    <source>
        <dbReference type="ARBA" id="ARBA00022448"/>
    </source>
</evidence>
<gene>
    <name evidence="5" type="ORF">EF514_02030</name>
</gene>
<dbReference type="GO" id="GO:0005524">
    <property type="term" value="F:ATP binding"/>
    <property type="evidence" value="ECO:0007669"/>
    <property type="project" value="UniProtKB-KW"/>
</dbReference>
<dbReference type="PANTHER" id="PTHR43776:SF8">
    <property type="entry name" value="ABC TRANSPORTER, ATP-BINDING PROTEIN"/>
    <property type="match status" value="1"/>
</dbReference>
<evidence type="ECO:0000256" key="3">
    <source>
        <dbReference type="ARBA" id="ARBA00022840"/>
    </source>
</evidence>
<dbReference type="OrthoDB" id="9806285at2"/>
<dbReference type="PANTHER" id="PTHR43776">
    <property type="entry name" value="TRANSPORT ATP-BINDING PROTEIN"/>
    <property type="match status" value="1"/>
</dbReference>
<dbReference type="GO" id="GO:0055085">
    <property type="term" value="P:transmembrane transport"/>
    <property type="evidence" value="ECO:0007669"/>
    <property type="project" value="UniProtKB-ARBA"/>
</dbReference>
<dbReference type="InterPro" id="IPR050319">
    <property type="entry name" value="ABC_transp_ATP-bind"/>
</dbReference>
<dbReference type="PROSITE" id="PS50893">
    <property type="entry name" value="ABC_TRANSPORTER_2"/>
    <property type="match status" value="1"/>
</dbReference>
<dbReference type="Gene3D" id="3.40.50.300">
    <property type="entry name" value="P-loop containing nucleotide triphosphate hydrolases"/>
    <property type="match status" value="1"/>
</dbReference>
<proteinExistence type="predicted"/>
<dbReference type="InterPro" id="IPR003439">
    <property type="entry name" value="ABC_transporter-like_ATP-bd"/>
</dbReference>
<protein>
    <submittedName>
        <fullName evidence="5">ABC transporter ATP-binding protein</fullName>
    </submittedName>
</protein>
<dbReference type="GO" id="GO:0016887">
    <property type="term" value="F:ATP hydrolysis activity"/>
    <property type="evidence" value="ECO:0007669"/>
    <property type="project" value="InterPro"/>
</dbReference>
<dbReference type="Pfam" id="PF00005">
    <property type="entry name" value="ABC_tran"/>
    <property type="match status" value="1"/>
</dbReference>
<dbReference type="InterPro" id="IPR017871">
    <property type="entry name" value="ABC_transporter-like_CS"/>
</dbReference>
<dbReference type="CDD" id="cd03257">
    <property type="entry name" value="ABC_NikE_OppD_transporters"/>
    <property type="match status" value="1"/>
</dbReference>
<dbReference type="SUPFAM" id="SSF52540">
    <property type="entry name" value="P-loop containing nucleoside triphosphate hydrolases"/>
    <property type="match status" value="1"/>
</dbReference>
<evidence type="ECO:0000313" key="5">
    <source>
        <dbReference type="EMBL" id="RVU55529.1"/>
    </source>
</evidence>
<keyword evidence="6" id="KW-1185">Reference proteome</keyword>
<dbReference type="RefSeq" id="WP_127723300.1">
    <property type="nucleotide sequence ID" value="NZ_RLIH01000002.1"/>
</dbReference>
<dbReference type="PROSITE" id="PS00211">
    <property type="entry name" value="ABC_TRANSPORTER_1"/>
    <property type="match status" value="1"/>
</dbReference>
<dbReference type="InterPro" id="IPR003593">
    <property type="entry name" value="AAA+_ATPase"/>
</dbReference>
<accession>A0A437S8U5</accession>
<dbReference type="EMBL" id="RLIH01000002">
    <property type="protein sequence ID" value="RVU55529.1"/>
    <property type="molecule type" value="Genomic_DNA"/>
</dbReference>
<feature type="domain" description="ABC transporter" evidence="4">
    <location>
        <begin position="5"/>
        <end position="255"/>
    </location>
</feature>
<evidence type="ECO:0000313" key="6">
    <source>
        <dbReference type="Proteomes" id="UP000288812"/>
    </source>
</evidence>
<dbReference type="Proteomes" id="UP000288812">
    <property type="component" value="Unassembled WGS sequence"/>
</dbReference>